<dbReference type="SUPFAM" id="SSF52058">
    <property type="entry name" value="L domain-like"/>
    <property type="match status" value="1"/>
</dbReference>
<dbReference type="PANTHER" id="PTHR36766:SF51">
    <property type="entry name" value="DISEASE RESISTANCE RPP13-LIKE PROTEIN 1"/>
    <property type="match status" value="1"/>
</dbReference>
<dbReference type="GO" id="GO:0007165">
    <property type="term" value="P:signal transduction"/>
    <property type="evidence" value="ECO:0007669"/>
    <property type="project" value="InterPro"/>
</dbReference>
<dbReference type="OMA" id="KHEAFAS"/>
<keyword evidence="2" id="KW-0677">Repeat</keyword>
<dbReference type="FunFam" id="3.40.50.10140:FF:000007">
    <property type="entry name" value="Disease resistance protein (TIR-NBS-LRR class)"/>
    <property type="match status" value="1"/>
</dbReference>
<dbReference type="InterPro" id="IPR042197">
    <property type="entry name" value="Apaf_helical"/>
</dbReference>
<dbReference type="InterPro" id="IPR035897">
    <property type="entry name" value="Toll_tir_struct_dom_sf"/>
</dbReference>
<name>A0A2P6SCR5_ROSCH</name>
<evidence type="ECO:0000313" key="7">
    <source>
        <dbReference type="EMBL" id="PRQ56470.1"/>
    </source>
</evidence>
<dbReference type="Pfam" id="PF25019">
    <property type="entry name" value="LRR_R13L1-DRL21"/>
    <property type="match status" value="2"/>
</dbReference>
<dbReference type="AlphaFoldDB" id="A0A2P6SCR5"/>
<dbReference type="Gene3D" id="3.40.50.300">
    <property type="entry name" value="P-loop containing nucleotide triphosphate hydrolases"/>
    <property type="match status" value="1"/>
</dbReference>
<keyword evidence="3" id="KW-0611">Plant defense</keyword>
<keyword evidence="1" id="KW-0433">Leucine-rich repeat</keyword>
<keyword evidence="4" id="KW-0520">NAD</keyword>
<evidence type="ECO:0000256" key="1">
    <source>
        <dbReference type="ARBA" id="ARBA00022614"/>
    </source>
</evidence>
<dbReference type="GO" id="GO:0043531">
    <property type="term" value="F:ADP binding"/>
    <property type="evidence" value="ECO:0007669"/>
    <property type="project" value="InterPro"/>
</dbReference>
<dbReference type="GO" id="GO:0016787">
    <property type="term" value="F:hydrolase activity"/>
    <property type="evidence" value="ECO:0007669"/>
    <property type="project" value="UniProtKB-KW"/>
</dbReference>
<dbReference type="Gene3D" id="3.40.50.10140">
    <property type="entry name" value="Toll/interleukin-1 receptor homology (TIR) domain"/>
    <property type="match status" value="1"/>
</dbReference>
<protein>
    <submittedName>
        <fullName evidence="7">Putative TIR domain, P-loop containing nucleoside triphosphate hydrolase</fullName>
    </submittedName>
</protein>
<feature type="region of interest" description="Disordered" evidence="5">
    <location>
        <begin position="1"/>
        <end position="20"/>
    </location>
</feature>
<dbReference type="Gramene" id="PRQ56470">
    <property type="protein sequence ID" value="PRQ56470"/>
    <property type="gene ID" value="RchiOBHm_Chr1g0336761"/>
</dbReference>
<dbReference type="SUPFAM" id="SSF52200">
    <property type="entry name" value="Toll/Interleukin receptor TIR domain"/>
    <property type="match status" value="1"/>
</dbReference>
<dbReference type="Proteomes" id="UP000238479">
    <property type="component" value="Chromosome 1"/>
</dbReference>
<dbReference type="PRINTS" id="PR00364">
    <property type="entry name" value="DISEASERSIST"/>
</dbReference>
<dbReference type="InterPro" id="IPR027417">
    <property type="entry name" value="P-loop_NTPase"/>
</dbReference>
<dbReference type="PROSITE" id="PS50104">
    <property type="entry name" value="TIR"/>
    <property type="match status" value="1"/>
</dbReference>
<keyword evidence="7" id="KW-0378">Hydrolase</keyword>
<comment type="caution">
    <text evidence="7">The sequence shown here is derived from an EMBL/GenBank/DDBJ whole genome shotgun (WGS) entry which is preliminary data.</text>
</comment>
<evidence type="ECO:0000256" key="2">
    <source>
        <dbReference type="ARBA" id="ARBA00022737"/>
    </source>
</evidence>
<proteinExistence type="predicted"/>
<dbReference type="Pfam" id="PF00931">
    <property type="entry name" value="NB-ARC"/>
    <property type="match status" value="1"/>
</dbReference>
<dbReference type="Pfam" id="PF01582">
    <property type="entry name" value="TIR"/>
    <property type="match status" value="1"/>
</dbReference>
<dbReference type="FunFam" id="3.40.50.300:FF:001091">
    <property type="entry name" value="Probable disease resistance protein At1g61300"/>
    <property type="match status" value="1"/>
</dbReference>
<dbReference type="InterPro" id="IPR002182">
    <property type="entry name" value="NB-ARC"/>
</dbReference>
<dbReference type="InterPro" id="IPR056789">
    <property type="entry name" value="LRR_R13L1-DRL21"/>
</dbReference>
<dbReference type="InterPro" id="IPR000157">
    <property type="entry name" value="TIR_dom"/>
</dbReference>
<sequence>MALSPVHKASHSRSTSSSPSGLGYDVFLSFRGEDTRKNFTDHLHTALLNSRFRTFRDDPELKRGENIKEELEKAIQQSRSSVIVFSKDYASSKWCLDELVMILERKRTSNHFVLPVFYDVDPSHLRKQTASVAKAFTGHQKTQSLSKVRRWRAALREVADLAGMNLQNEADGHEAKFIQKIVTVIQDKLGAVIVPLSDVQKELEEKLLSVNPVLDDAEGKQLKFQTTVKPWLHKLKEAVYEVEDLLQEIKTEALRQKIEHKYGSSTSKVQEPISTPSHAFDSALICSRVEEVLKRLDNISKQTKDVLDSKITAGHRVSQTLSSTFLVEKSVYGRDEEKERLIKLLLSDDETGNEIGVIPIVGMGGIGKTTLAQFVYNDARVKQHFDLQAWVCVSKEFDVFRILQHIYESLTKKTCKITNLDLLLSKLQEILTGKSFFFVLDDIWNKNYNQLEFLRRPLESGAHGSRIIVTTRDENVARMMGSLKAHRLMPMSEEDSWSLFEKHALKNAGVGTHSHLEKIGRQIVRKCNGLPLAVKSLGGLLCSKLLVEEWESILNSDMWEFSPDESDILPSLWLSYLDLPLHLKRCFAYCSLYPKNYEFQKSELVYLWKAEDLLQHKKIKMAEEVGQDYFNDLISRSFFQLSSSSDQYFMHDLIHDLASFVSGEFCFRWGGSDSPNSLSKTRYFSDYHDEADSSTVEMFEALQQAKCLRTILSLKPCRWWMLKARCDILPKSKCLRVLKLYGYNIKELPDSINNFKHLRYLDLSWTPIQKLPDTICTLYNLQVLLLSNCNYLTELPANLGRLINLSHLDTTCMKLKKMPPDMGNLKDLQMLPEFVLDKNTAGDSLAVLKKLEKLRGRLRISGLVHSSGLEAYILRDKKFLKELVLDWRRVWGEEEETEEEESSEEANNTVEEREVLEKLQPHMNLESLTIERYGGKMFPGWSEYYFSSALVYLKLVNCENCISLPPLGQLPSLTELDISGLHGVVSIGSEFYCSDGNTTTCVNKPFRSLRALKFYNMRGWQEWSYVGGENKEGGVFPNLVQLEIYSCPNLTGRLASYSFPSLVSLSVLNSPEFECFPEGGFASKLKSLDISGCKKVKAKSKQNLNKGLRALTSLERLSLDFDCDENVEWFAEEQEELFPSTLTYLQICHLNCETIHGAKWFGHLNSLHTLIIFNCLALRCLPDSGLPTSLSHLNIHGCPLLEKRCQRETGEDWPKIAHIKRIVINLDMI</sequence>
<reference evidence="7 8" key="1">
    <citation type="journal article" date="2018" name="Nat. Genet.">
        <title>The Rosa genome provides new insights in the design of modern roses.</title>
        <authorList>
            <person name="Bendahmane M."/>
        </authorList>
    </citation>
    <scope>NUCLEOTIDE SEQUENCE [LARGE SCALE GENOMIC DNA]</scope>
    <source>
        <strain evidence="8">cv. Old Blush</strain>
    </source>
</reference>
<organism evidence="7 8">
    <name type="scientific">Rosa chinensis</name>
    <name type="common">China rose</name>
    <dbReference type="NCBI Taxonomy" id="74649"/>
    <lineage>
        <taxon>Eukaryota</taxon>
        <taxon>Viridiplantae</taxon>
        <taxon>Streptophyta</taxon>
        <taxon>Embryophyta</taxon>
        <taxon>Tracheophyta</taxon>
        <taxon>Spermatophyta</taxon>
        <taxon>Magnoliopsida</taxon>
        <taxon>eudicotyledons</taxon>
        <taxon>Gunneridae</taxon>
        <taxon>Pentapetalae</taxon>
        <taxon>rosids</taxon>
        <taxon>fabids</taxon>
        <taxon>Rosales</taxon>
        <taxon>Rosaceae</taxon>
        <taxon>Rosoideae</taxon>
        <taxon>Rosoideae incertae sedis</taxon>
        <taxon>Rosa</taxon>
    </lineage>
</organism>
<dbReference type="Gene3D" id="3.80.10.10">
    <property type="entry name" value="Ribonuclease Inhibitor"/>
    <property type="match status" value="2"/>
</dbReference>
<evidence type="ECO:0000256" key="3">
    <source>
        <dbReference type="ARBA" id="ARBA00022821"/>
    </source>
</evidence>
<dbReference type="InterPro" id="IPR036388">
    <property type="entry name" value="WH-like_DNA-bd_sf"/>
</dbReference>
<dbReference type="GO" id="GO:0051707">
    <property type="term" value="P:response to other organism"/>
    <property type="evidence" value="ECO:0007669"/>
    <property type="project" value="UniProtKB-ARBA"/>
</dbReference>
<dbReference type="InterPro" id="IPR032675">
    <property type="entry name" value="LRR_dom_sf"/>
</dbReference>
<dbReference type="SUPFAM" id="SSF52540">
    <property type="entry name" value="P-loop containing nucleoside triphosphate hydrolases"/>
    <property type="match status" value="1"/>
</dbReference>
<dbReference type="FunFam" id="1.10.10.10:FF:000322">
    <property type="entry name" value="Probable disease resistance protein At1g63360"/>
    <property type="match status" value="1"/>
</dbReference>
<dbReference type="Gene3D" id="1.10.8.430">
    <property type="entry name" value="Helical domain of apoptotic protease-activating factors"/>
    <property type="match status" value="1"/>
</dbReference>
<evidence type="ECO:0000259" key="6">
    <source>
        <dbReference type="PROSITE" id="PS50104"/>
    </source>
</evidence>
<dbReference type="GO" id="GO:0005524">
    <property type="term" value="F:ATP binding"/>
    <property type="evidence" value="ECO:0007669"/>
    <property type="project" value="UniProtKB-KW"/>
</dbReference>
<dbReference type="PANTHER" id="PTHR36766">
    <property type="entry name" value="PLANT BROAD-SPECTRUM MILDEW RESISTANCE PROTEIN RPW8"/>
    <property type="match status" value="1"/>
</dbReference>
<evidence type="ECO:0000256" key="4">
    <source>
        <dbReference type="ARBA" id="ARBA00023027"/>
    </source>
</evidence>
<keyword evidence="8" id="KW-1185">Reference proteome</keyword>
<evidence type="ECO:0000313" key="8">
    <source>
        <dbReference type="Proteomes" id="UP000238479"/>
    </source>
</evidence>
<accession>A0A2P6SCR5</accession>
<dbReference type="OrthoDB" id="676979at2759"/>
<dbReference type="GO" id="GO:0006952">
    <property type="term" value="P:defense response"/>
    <property type="evidence" value="ECO:0007669"/>
    <property type="project" value="UniProtKB-KW"/>
</dbReference>
<dbReference type="Gene3D" id="1.10.10.10">
    <property type="entry name" value="Winged helix-like DNA-binding domain superfamily/Winged helix DNA-binding domain"/>
    <property type="match status" value="1"/>
</dbReference>
<feature type="domain" description="TIR" evidence="6">
    <location>
        <begin position="22"/>
        <end position="189"/>
    </location>
</feature>
<evidence type="ECO:0000256" key="5">
    <source>
        <dbReference type="SAM" id="MobiDB-lite"/>
    </source>
</evidence>
<dbReference type="SMART" id="SM00255">
    <property type="entry name" value="TIR"/>
    <property type="match status" value="1"/>
</dbReference>
<dbReference type="InterPro" id="IPR058922">
    <property type="entry name" value="WHD_DRP"/>
</dbReference>
<dbReference type="EMBL" id="PDCK01000039">
    <property type="protein sequence ID" value="PRQ56470.1"/>
    <property type="molecule type" value="Genomic_DNA"/>
</dbReference>
<dbReference type="Pfam" id="PF23559">
    <property type="entry name" value="WHD_DRP"/>
    <property type="match status" value="1"/>
</dbReference>
<gene>
    <name evidence="7" type="ORF">RchiOBHm_Chr1g0336761</name>
</gene>